<gene>
    <name evidence="2" type="ORF">LSALG_LOCUS22476</name>
</gene>
<accession>A0AA36E5D6</accession>
<feature type="region of interest" description="Disordered" evidence="1">
    <location>
        <begin position="1"/>
        <end position="56"/>
    </location>
</feature>
<name>A0AA36E5D6_LACSI</name>
<evidence type="ECO:0000313" key="3">
    <source>
        <dbReference type="Proteomes" id="UP001177003"/>
    </source>
</evidence>
<reference evidence="2" key="1">
    <citation type="submission" date="2023-04" db="EMBL/GenBank/DDBJ databases">
        <authorList>
            <person name="Vijverberg K."/>
            <person name="Xiong W."/>
            <person name="Schranz E."/>
        </authorList>
    </citation>
    <scope>NUCLEOTIDE SEQUENCE</scope>
</reference>
<organism evidence="2 3">
    <name type="scientific">Lactuca saligna</name>
    <name type="common">Willowleaf lettuce</name>
    <dbReference type="NCBI Taxonomy" id="75948"/>
    <lineage>
        <taxon>Eukaryota</taxon>
        <taxon>Viridiplantae</taxon>
        <taxon>Streptophyta</taxon>
        <taxon>Embryophyta</taxon>
        <taxon>Tracheophyta</taxon>
        <taxon>Spermatophyta</taxon>
        <taxon>Magnoliopsida</taxon>
        <taxon>eudicotyledons</taxon>
        <taxon>Gunneridae</taxon>
        <taxon>Pentapetalae</taxon>
        <taxon>asterids</taxon>
        <taxon>campanulids</taxon>
        <taxon>Asterales</taxon>
        <taxon>Asteraceae</taxon>
        <taxon>Cichorioideae</taxon>
        <taxon>Cichorieae</taxon>
        <taxon>Lactucinae</taxon>
        <taxon>Lactuca</taxon>
    </lineage>
</organism>
<dbReference type="EMBL" id="OX465080">
    <property type="protein sequence ID" value="CAI9282853.1"/>
    <property type="molecule type" value="Genomic_DNA"/>
</dbReference>
<sequence>MNTHPRLHPHPPPMVASGGGRRKKRQQRDSEHNSPFGVATMTGANKSDPAAADGAGGLAILDFTGSNQHHSNGRSCSINGDKHTTITSPTPFTCCDVPAIRQSSACCQRESPVVIRSFGALTDQEGKRGVGW</sequence>
<proteinExistence type="predicted"/>
<evidence type="ECO:0000256" key="1">
    <source>
        <dbReference type="SAM" id="MobiDB-lite"/>
    </source>
</evidence>
<evidence type="ECO:0000313" key="2">
    <source>
        <dbReference type="EMBL" id="CAI9282853.1"/>
    </source>
</evidence>
<dbReference type="AlphaFoldDB" id="A0AA36E5D6"/>
<protein>
    <submittedName>
        <fullName evidence="2">Uncharacterized protein</fullName>
    </submittedName>
</protein>
<dbReference type="Proteomes" id="UP001177003">
    <property type="component" value="Chromosome 4"/>
</dbReference>
<keyword evidence="3" id="KW-1185">Reference proteome</keyword>